<dbReference type="VEuPathDB" id="PlasmoDB:POWCR01_000163900"/>
<sequence length="187" mass="22161">MAQNIQVTNLPPYKFYEMLDSQHSLDTPKSILEMYDNSIYLNNDILKTFCTKLVRNYKDTVVIYDKIRLKELTSYLNLRLDLETHRCQSDNKCVKVKSYVVYSIECAYSFLINESNKPCNRNNHNVHFICFVLYKFTPFESMLHKNIINKKIQKFINEDTNDLLEFLSNSKYTSDASRQSYISFNPI</sequence>
<dbReference type="EMBL" id="FLRJ01000555">
    <property type="protein sequence ID" value="SBT73920.1"/>
    <property type="molecule type" value="Genomic_DNA"/>
</dbReference>
<protein>
    <recommendedName>
        <fullName evidence="3">PIR protein</fullName>
    </recommendedName>
</protein>
<proteinExistence type="predicted"/>
<name>A0A1C3KJ87_PLAOA</name>
<gene>
    <name evidence="1" type="primary">PowCR01_000163900</name>
    <name evidence="1" type="ORF">POWCR01_000163900</name>
</gene>
<evidence type="ECO:0000313" key="2">
    <source>
        <dbReference type="Proteomes" id="UP000243200"/>
    </source>
</evidence>
<reference evidence="1 2" key="1">
    <citation type="submission" date="2016-06" db="EMBL/GenBank/DDBJ databases">
        <authorList>
            <consortium name="Pathogen Informatics"/>
        </authorList>
    </citation>
    <scope>NUCLEOTIDE SEQUENCE [LARGE SCALE GENOMIC DNA]</scope>
</reference>
<dbReference type="AlphaFoldDB" id="A0A1C3KJ87"/>
<dbReference type="Proteomes" id="UP000243200">
    <property type="component" value="Unassembled WGS sequence"/>
</dbReference>
<accession>A0A1C3KJ87</accession>
<evidence type="ECO:0000313" key="1">
    <source>
        <dbReference type="EMBL" id="SBT73920.1"/>
    </source>
</evidence>
<evidence type="ECO:0008006" key="3">
    <source>
        <dbReference type="Google" id="ProtNLM"/>
    </source>
</evidence>
<organism evidence="1 2">
    <name type="scientific">Plasmodium ovale</name>
    <name type="common">malaria parasite P. ovale</name>
    <dbReference type="NCBI Taxonomy" id="36330"/>
    <lineage>
        <taxon>Eukaryota</taxon>
        <taxon>Sar</taxon>
        <taxon>Alveolata</taxon>
        <taxon>Apicomplexa</taxon>
        <taxon>Aconoidasida</taxon>
        <taxon>Haemosporida</taxon>
        <taxon>Plasmodiidae</taxon>
        <taxon>Plasmodium</taxon>
        <taxon>Plasmodium (Plasmodium)</taxon>
    </lineage>
</organism>